<protein>
    <recommendedName>
        <fullName evidence="22">Secreted protein</fullName>
    </recommendedName>
</protein>
<comment type="caution">
    <text evidence="6">The sequence shown here is derived from an EMBL/GenBank/DDBJ whole genome shotgun (WGS) entry which is preliminary data.</text>
</comment>
<dbReference type="OrthoDB" id="10272740at2759"/>
<dbReference type="EMBL" id="QXGD01000178">
    <property type="protein sequence ID" value="KAE9249135.1"/>
    <property type="molecule type" value="Genomic_DNA"/>
</dbReference>
<proteinExistence type="predicted"/>
<name>A0A6A3UL21_9STRA</name>
<dbReference type="EMBL" id="QXGF01000159">
    <property type="protein sequence ID" value="KAE8945416.1"/>
    <property type="molecule type" value="Genomic_DNA"/>
</dbReference>
<accession>A0A6A3UL21</accession>
<dbReference type="Proteomes" id="UP000429523">
    <property type="component" value="Unassembled WGS sequence"/>
</dbReference>
<evidence type="ECO:0000313" key="12">
    <source>
        <dbReference type="Proteomes" id="UP000429523"/>
    </source>
</evidence>
<dbReference type="EMBL" id="QXGC01000127">
    <property type="protein sequence ID" value="KAE9248391.1"/>
    <property type="molecule type" value="Genomic_DNA"/>
</dbReference>
<dbReference type="EMBL" id="QXFX01000131">
    <property type="protein sequence ID" value="KAE9130091.1"/>
    <property type="molecule type" value="Genomic_DNA"/>
</dbReference>
<evidence type="ECO:0000313" key="9">
    <source>
        <dbReference type="EMBL" id="KAE9249135.1"/>
    </source>
</evidence>
<evidence type="ECO:0000313" key="15">
    <source>
        <dbReference type="Proteomes" id="UP000440367"/>
    </source>
</evidence>
<dbReference type="Proteomes" id="UP000488956">
    <property type="component" value="Unassembled WGS sequence"/>
</dbReference>
<evidence type="ECO:0000256" key="1">
    <source>
        <dbReference type="SAM" id="SignalP"/>
    </source>
</evidence>
<evidence type="ECO:0000313" key="17">
    <source>
        <dbReference type="Proteomes" id="UP000441208"/>
    </source>
</evidence>
<evidence type="ECO:0000313" key="3">
    <source>
        <dbReference type="EMBL" id="KAE9027126.1"/>
    </source>
</evidence>
<keyword evidence="1" id="KW-0732">Signal</keyword>
<evidence type="ECO:0000313" key="16">
    <source>
        <dbReference type="Proteomes" id="UP000440732"/>
    </source>
</evidence>
<reference evidence="12 13" key="1">
    <citation type="submission" date="2018-08" db="EMBL/GenBank/DDBJ databases">
        <title>Genomic investigation of the strawberry pathogen Phytophthora fragariae indicates pathogenicity is determined by transcriptional variation in three key races.</title>
        <authorList>
            <person name="Adams T.M."/>
            <person name="Armitage A.D."/>
            <person name="Sobczyk M.K."/>
            <person name="Bates H.J."/>
            <person name="Dunwell J.M."/>
            <person name="Nellist C.F."/>
            <person name="Harrison R.J."/>
        </authorList>
    </citation>
    <scope>NUCLEOTIDE SEQUENCE [LARGE SCALE GENOMIC DNA]</scope>
    <source>
        <strain evidence="10 14">A4</strain>
        <strain evidence="9 15">BC-1</strain>
        <strain evidence="8 19">BC-23</strain>
        <strain evidence="7 13">NOV-27</strain>
        <strain evidence="6 16">NOV-5</strain>
        <strain evidence="5 17">NOV-71</strain>
        <strain evidence="11 20">NOV-77</strain>
        <strain evidence="2 12">NOV-9</strain>
        <strain evidence="4 21">ONT-3</strain>
        <strain evidence="3 18">SCRP245</strain>
    </source>
</reference>
<evidence type="ECO:0000313" key="6">
    <source>
        <dbReference type="EMBL" id="KAE9151914.1"/>
    </source>
</evidence>
<dbReference type="Proteomes" id="UP000486351">
    <property type="component" value="Unassembled WGS sequence"/>
</dbReference>
<dbReference type="AlphaFoldDB" id="A0A6A3UL21"/>
<evidence type="ECO:0000313" key="8">
    <source>
        <dbReference type="EMBL" id="KAE9248391.1"/>
    </source>
</evidence>
<evidence type="ECO:0000313" key="4">
    <source>
        <dbReference type="EMBL" id="KAE9130091.1"/>
    </source>
</evidence>
<dbReference type="EMBL" id="QXFW01000065">
    <property type="protein sequence ID" value="KAE9027126.1"/>
    <property type="molecule type" value="Genomic_DNA"/>
</dbReference>
<dbReference type="EMBL" id="QXFY01000133">
    <property type="protein sequence ID" value="KAE9355415.1"/>
    <property type="molecule type" value="Genomic_DNA"/>
</dbReference>
<evidence type="ECO:0000313" key="11">
    <source>
        <dbReference type="EMBL" id="KAE9355415.1"/>
    </source>
</evidence>
<gene>
    <name evidence="10" type="ORF">PF001_g3957</name>
    <name evidence="9" type="ORF">PF002_g5441</name>
    <name evidence="8" type="ORF">PF004_g3866</name>
    <name evidence="7" type="ORF">PF005_g4614</name>
    <name evidence="6" type="ORF">PF006_g3804</name>
    <name evidence="5" type="ORF">PF007_g3750</name>
    <name evidence="11" type="ORF">PF008_g4075</name>
    <name evidence="2" type="ORF">PF009_g4924</name>
    <name evidence="4" type="ORF">PF010_g3947</name>
    <name evidence="3" type="ORF">PF011_g2188</name>
</gene>
<dbReference type="Proteomes" id="UP000437068">
    <property type="component" value="Unassembled WGS sequence"/>
</dbReference>
<evidence type="ECO:0000313" key="10">
    <source>
        <dbReference type="EMBL" id="KAE9323342.1"/>
    </source>
</evidence>
<evidence type="ECO:0000313" key="18">
    <source>
        <dbReference type="Proteomes" id="UP000460718"/>
    </source>
</evidence>
<evidence type="ECO:0000313" key="20">
    <source>
        <dbReference type="Proteomes" id="UP000486351"/>
    </source>
</evidence>
<sequence>MLVLTVLDICTRVLFACVKCSLVHVRRLSHCTQQRTTRNLHVSLHATYLHASLDPCVPKGLVRTTRSG</sequence>
<dbReference type="Proteomes" id="UP000476176">
    <property type="component" value="Unassembled WGS sequence"/>
</dbReference>
<organism evidence="6 16">
    <name type="scientific">Phytophthora fragariae</name>
    <dbReference type="NCBI Taxonomy" id="53985"/>
    <lineage>
        <taxon>Eukaryota</taxon>
        <taxon>Sar</taxon>
        <taxon>Stramenopiles</taxon>
        <taxon>Oomycota</taxon>
        <taxon>Peronosporomycetes</taxon>
        <taxon>Peronosporales</taxon>
        <taxon>Peronosporaceae</taxon>
        <taxon>Phytophthora</taxon>
    </lineage>
</organism>
<dbReference type="Proteomes" id="UP000433483">
    <property type="component" value="Unassembled WGS sequence"/>
</dbReference>
<dbReference type="Proteomes" id="UP000440732">
    <property type="component" value="Unassembled WGS sequence"/>
</dbReference>
<evidence type="ECO:0008006" key="22">
    <source>
        <dbReference type="Google" id="ProtNLM"/>
    </source>
</evidence>
<dbReference type="EMBL" id="QXGE01000131">
    <property type="protein sequence ID" value="KAE9323342.1"/>
    <property type="molecule type" value="Genomic_DNA"/>
</dbReference>
<evidence type="ECO:0000313" key="14">
    <source>
        <dbReference type="Proteomes" id="UP000437068"/>
    </source>
</evidence>
<feature type="chain" id="PRO_5036166258" description="Secreted protein" evidence="1">
    <location>
        <begin position="17"/>
        <end position="68"/>
    </location>
</feature>
<dbReference type="Proteomes" id="UP000440367">
    <property type="component" value="Unassembled WGS sequence"/>
</dbReference>
<dbReference type="EMBL" id="QXGB01000151">
    <property type="protein sequence ID" value="KAE9227682.1"/>
    <property type="molecule type" value="Genomic_DNA"/>
</dbReference>
<evidence type="ECO:0000313" key="21">
    <source>
        <dbReference type="Proteomes" id="UP000488956"/>
    </source>
</evidence>
<evidence type="ECO:0000313" key="13">
    <source>
        <dbReference type="Proteomes" id="UP000433483"/>
    </source>
</evidence>
<dbReference type="EMBL" id="QXFZ01000115">
    <property type="protein sequence ID" value="KAE9132343.1"/>
    <property type="molecule type" value="Genomic_DNA"/>
</dbReference>
<dbReference type="Proteomes" id="UP000460718">
    <property type="component" value="Unassembled WGS sequence"/>
</dbReference>
<keyword evidence="13" id="KW-1185">Reference proteome</keyword>
<feature type="signal peptide" evidence="1">
    <location>
        <begin position="1"/>
        <end position="16"/>
    </location>
</feature>
<evidence type="ECO:0000313" key="2">
    <source>
        <dbReference type="EMBL" id="KAE8945416.1"/>
    </source>
</evidence>
<evidence type="ECO:0000313" key="7">
    <source>
        <dbReference type="EMBL" id="KAE9227682.1"/>
    </source>
</evidence>
<dbReference type="Proteomes" id="UP000441208">
    <property type="component" value="Unassembled WGS sequence"/>
</dbReference>
<dbReference type="EMBL" id="QXGA01000126">
    <property type="protein sequence ID" value="KAE9151914.1"/>
    <property type="molecule type" value="Genomic_DNA"/>
</dbReference>
<evidence type="ECO:0000313" key="5">
    <source>
        <dbReference type="EMBL" id="KAE9132343.1"/>
    </source>
</evidence>
<evidence type="ECO:0000313" key="19">
    <source>
        <dbReference type="Proteomes" id="UP000476176"/>
    </source>
</evidence>